<evidence type="ECO:0000313" key="1">
    <source>
        <dbReference type="EMBL" id="KAJ7619584.1"/>
    </source>
</evidence>
<keyword evidence="2" id="KW-1185">Reference proteome</keyword>
<comment type="caution">
    <text evidence="1">The sequence shown here is derived from an EMBL/GenBank/DDBJ whole genome shotgun (WGS) entry which is preliminary data.</text>
</comment>
<evidence type="ECO:0000313" key="2">
    <source>
        <dbReference type="Proteomes" id="UP001221142"/>
    </source>
</evidence>
<dbReference type="AlphaFoldDB" id="A0AAD7BFS9"/>
<organism evidence="1 2">
    <name type="scientific">Roridomyces roridus</name>
    <dbReference type="NCBI Taxonomy" id="1738132"/>
    <lineage>
        <taxon>Eukaryota</taxon>
        <taxon>Fungi</taxon>
        <taxon>Dikarya</taxon>
        <taxon>Basidiomycota</taxon>
        <taxon>Agaricomycotina</taxon>
        <taxon>Agaricomycetes</taxon>
        <taxon>Agaricomycetidae</taxon>
        <taxon>Agaricales</taxon>
        <taxon>Marasmiineae</taxon>
        <taxon>Mycenaceae</taxon>
        <taxon>Roridomyces</taxon>
    </lineage>
</organism>
<dbReference type="EMBL" id="JARKIF010000018">
    <property type="protein sequence ID" value="KAJ7619584.1"/>
    <property type="molecule type" value="Genomic_DNA"/>
</dbReference>
<protein>
    <submittedName>
        <fullName evidence="1">Uncharacterized protein</fullName>
    </submittedName>
</protein>
<dbReference type="Proteomes" id="UP001221142">
    <property type="component" value="Unassembled WGS sequence"/>
</dbReference>
<gene>
    <name evidence="1" type="ORF">FB45DRAFT_931155</name>
</gene>
<proteinExistence type="predicted"/>
<accession>A0AAD7BFS9</accession>
<name>A0AAD7BFS9_9AGAR</name>
<reference evidence="1" key="1">
    <citation type="submission" date="2023-03" db="EMBL/GenBank/DDBJ databases">
        <title>Massive genome expansion in bonnet fungi (Mycena s.s.) driven by repeated elements and novel gene families across ecological guilds.</title>
        <authorList>
            <consortium name="Lawrence Berkeley National Laboratory"/>
            <person name="Harder C.B."/>
            <person name="Miyauchi S."/>
            <person name="Viragh M."/>
            <person name="Kuo A."/>
            <person name="Thoen E."/>
            <person name="Andreopoulos B."/>
            <person name="Lu D."/>
            <person name="Skrede I."/>
            <person name="Drula E."/>
            <person name="Henrissat B."/>
            <person name="Morin E."/>
            <person name="Kohler A."/>
            <person name="Barry K."/>
            <person name="LaButti K."/>
            <person name="Morin E."/>
            <person name="Salamov A."/>
            <person name="Lipzen A."/>
            <person name="Mereny Z."/>
            <person name="Hegedus B."/>
            <person name="Baldrian P."/>
            <person name="Stursova M."/>
            <person name="Weitz H."/>
            <person name="Taylor A."/>
            <person name="Grigoriev I.V."/>
            <person name="Nagy L.G."/>
            <person name="Martin F."/>
            <person name="Kauserud H."/>
        </authorList>
    </citation>
    <scope>NUCLEOTIDE SEQUENCE</scope>
    <source>
        <strain evidence="1">9284</strain>
    </source>
</reference>
<sequence length="138" mass="15042">MSVNLVLPTLKNWAQMPAFDNFLSTHATVTVNGKHISRDEYKKQLQGEGFLEAGASVTFNGAAGVVGLFYTAVISEKLILHGEPESSQVTSSLNLVIEEDKSLTPPHLPSGVHGDFDGRRVSVLNQIILDVHQKNNFN</sequence>